<evidence type="ECO:0000313" key="2">
    <source>
        <dbReference type="Proteomes" id="UP001057481"/>
    </source>
</evidence>
<protein>
    <submittedName>
        <fullName evidence="1">Histidine phosphatase family protein</fullName>
    </submittedName>
</protein>
<reference evidence="1" key="1">
    <citation type="submission" date="2021-04" db="EMBL/GenBank/DDBJ databases">
        <title>Taxonomic assessment of Weissella genus.</title>
        <authorList>
            <person name="Fanelli F."/>
            <person name="Chieffi D."/>
            <person name="Dell'Aquila A."/>
            <person name="Gyu-Sung C."/>
            <person name="Franz C.M.A.P."/>
            <person name="Fusco V."/>
        </authorList>
    </citation>
    <scope>NUCLEOTIDE SEQUENCE</scope>
    <source>
        <strain evidence="1">LMG 25373</strain>
    </source>
</reference>
<sequence length="220" mass="24574">MTKVYFVRHGKTEWNLEGRYQGANGDSNLLPESYSQISQLGQYLKTSKIKFNHVYASPIKRARQTALGLWPYLNGNPNLSLRSGLKEFALGSWEGQSFEWVKDKYPILYEGFRYNPQLWDGSKIGAESFESVMQRFGDTVKLAVNNHDNDANLLFISHGAAITAGIGSLLGTPLADIRARGGISNTSLTVLETTDNQIFTEIVRNQTNYLTAEQTANDTI</sequence>
<dbReference type="InterPro" id="IPR013078">
    <property type="entry name" value="His_Pase_superF_clade-1"/>
</dbReference>
<dbReference type="CDD" id="cd07067">
    <property type="entry name" value="HP_PGM_like"/>
    <property type="match status" value="1"/>
</dbReference>
<dbReference type="PANTHER" id="PTHR48100:SF1">
    <property type="entry name" value="HISTIDINE PHOSPHATASE FAMILY PROTEIN-RELATED"/>
    <property type="match status" value="1"/>
</dbReference>
<keyword evidence="2" id="KW-1185">Reference proteome</keyword>
<dbReference type="PANTHER" id="PTHR48100">
    <property type="entry name" value="BROAD-SPECIFICITY PHOSPHATASE YOR283W-RELATED"/>
    <property type="match status" value="1"/>
</dbReference>
<dbReference type="PRINTS" id="PR00991">
    <property type="entry name" value="6PFRUCTKNASE"/>
</dbReference>
<dbReference type="InterPro" id="IPR029033">
    <property type="entry name" value="His_PPase_superfam"/>
</dbReference>
<comment type="caution">
    <text evidence="1">The sequence shown here is derived from an EMBL/GenBank/DDBJ whole genome shotgun (WGS) entry which is preliminary data.</text>
</comment>
<dbReference type="Gene3D" id="3.40.50.1240">
    <property type="entry name" value="Phosphoglycerate mutase-like"/>
    <property type="match status" value="1"/>
</dbReference>
<name>A0ABT0VHD7_9LACO</name>
<dbReference type="Pfam" id="PF00300">
    <property type="entry name" value="His_Phos_1"/>
    <property type="match status" value="1"/>
</dbReference>
<accession>A0ABT0VHD7</accession>
<dbReference type="Proteomes" id="UP001057481">
    <property type="component" value="Unassembled WGS sequence"/>
</dbReference>
<dbReference type="SMART" id="SM00855">
    <property type="entry name" value="PGAM"/>
    <property type="match status" value="1"/>
</dbReference>
<dbReference type="SUPFAM" id="SSF53254">
    <property type="entry name" value="Phosphoglycerate mutase-like"/>
    <property type="match status" value="1"/>
</dbReference>
<dbReference type="EMBL" id="JAGMVS010000037">
    <property type="protein sequence ID" value="MCM2436553.1"/>
    <property type="molecule type" value="Genomic_DNA"/>
</dbReference>
<dbReference type="InterPro" id="IPR050275">
    <property type="entry name" value="PGM_Phosphatase"/>
</dbReference>
<organism evidence="1 2">
    <name type="scientific">Periweissella beninensis</name>
    <dbReference type="NCBI Taxonomy" id="504936"/>
    <lineage>
        <taxon>Bacteria</taxon>
        <taxon>Bacillati</taxon>
        <taxon>Bacillota</taxon>
        <taxon>Bacilli</taxon>
        <taxon>Lactobacillales</taxon>
        <taxon>Lactobacillaceae</taxon>
        <taxon>Periweissella</taxon>
    </lineage>
</organism>
<evidence type="ECO:0000313" key="1">
    <source>
        <dbReference type="EMBL" id="MCM2436553.1"/>
    </source>
</evidence>
<gene>
    <name evidence="1" type="ORF">KAK10_01200</name>
</gene>
<dbReference type="RefSeq" id="WP_205142999.1">
    <property type="nucleotide sequence ID" value="NZ_JAFBDN010000002.1"/>
</dbReference>
<dbReference type="InterPro" id="IPR003094">
    <property type="entry name" value="6Pfruct_kin"/>
</dbReference>
<proteinExistence type="predicted"/>